<feature type="compositionally biased region" description="Basic and acidic residues" evidence="1">
    <location>
        <begin position="11"/>
        <end position="21"/>
    </location>
</feature>
<name>A0A179HTH8_PURLI</name>
<dbReference type="Proteomes" id="UP000078340">
    <property type="component" value="Unassembled WGS sequence"/>
</dbReference>
<comment type="caution">
    <text evidence="2">The sequence shown here is derived from an EMBL/GenBank/DDBJ whole genome shotgun (WGS) entry which is preliminary data.</text>
</comment>
<feature type="compositionally biased region" description="Basic and acidic residues" evidence="1">
    <location>
        <begin position="64"/>
        <end position="74"/>
    </location>
</feature>
<evidence type="ECO:0000313" key="3">
    <source>
        <dbReference type="Proteomes" id="UP000078340"/>
    </source>
</evidence>
<accession>A0A179HTH8</accession>
<dbReference type="EMBL" id="LSBI01000002">
    <property type="protein sequence ID" value="OAQ92653.1"/>
    <property type="molecule type" value="Genomic_DNA"/>
</dbReference>
<dbReference type="AlphaFoldDB" id="A0A179HTH8"/>
<feature type="region of interest" description="Disordered" evidence="1">
    <location>
        <begin position="1"/>
        <end position="109"/>
    </location>
</feature>
<sequence>MPCAGAGGRAPEVDAASRPRTELSFQQGVLAKASTGMRRETPPAALPRAPTGAQMRATGLAGGRETESLEHHDGAAWSSSGAAAARARLCSAPRSARSRHHHPAPATRAVRTLQTNQEAFCGPVMRAVAPLKGNA</sequence>
<evidence type="ECO:0000256" key="1">
    <source>
        <dbReference type="SAM" id="MobiDB-lite"/>
    </source>
</evidence>
<protein>
    <submittedName>
        <fullName evidence="2">Uncharacterized protein</fullName>
    </submittedName>
</protein>
<proteinExistence type="predicted"/>
<feature type="compositionally biased region" description="Low complexity" evidence="1">
    <location>
        <begin position="75"/>
        <end position="95"/>
    </location>
</feature>
<reference evidence="2 3" key="1">
    <citation type="submission" date="2016-02" db="EMBL/GenBank/DDBJ databases">
        <title>Biosynthesis of antibiotic leucinostatins and their inhibition on Phytophthora in bio-control Purpureocillium lilacinum.</title>
        <authorList>
            <person name="Wang G."/>
            <person name="Liu Z."/>
            <person name="Lin R."/>
            <person name="Li E."/>
            <person name="Mao Z."/>
            <person name="Ling J."/>
            <person name="Yin W."/>
            <person name="Xie B."/>
        </authorList>
    </citation>
    <scope>NUCLEOTIDE SEQUENCE [LARGE SCALE GENOMIC DNA]</scope>
    <source>
        <strain evidence="2">PLFJ-1</strain>
    </source>
</reference>
<gene>
    <name evidence="2" type="ORF">VFPFJ_01814</name>
</gene>
<organism evidence="2 3">
    <name type="scientific">Purpureocillium lilacinum</name>
    <name type="common">Paecilomyces lilacinus</name>
    <dbReference type="NCBI Taxonomy" id="33203"/>
    <lineage>
        <taxon>Eukaryota</taxon>
        <taxon>Fungi</taxon>
        <taxon>Dikarya</taxon>
        <taxon>Ascomycota</taxon>
        <taxon>Pezizomycotina</taxon>
        <taxon>Sordariomycetes</taxon>
        <taxon>Hypocreomycetidae</taxon>
        <taxon>Hypocreales</taxon>
        <taxon>Ophiocordycipitaceae</taxon>
        <taxon>Purpureocillium</taxon>
    </lineage>
</organism>
<evidence type="ECO:0000313" key="2">
    <source>
        <dbReference type="EMBL" id="OAQ92653.1"/>
    </source>
</evidence>